<evidence type="ECO:0000313" key="4">
    <source>
        <dbReference type="Proteomes" id="UP001417504"/>
    </source>
</evidence>
<dbReference type="Proteomes" id="UP001417504">
    <property type="component" value="Unassembled WGS sequence"/>
</dbReference>
<dbReference type="InterPro" id="IPR005174">
    <property type="entry name" value="KIB1-4_b-propeller"/>
</dbReference>
<organism evidence="3 4">
    <name type="scientific">Stephania japonica</name>
    <dbReference type="NCBI Taxonomy" id="461633"/>
    <lineage>
        <taxon>Eukaryota</taxon>
        <taxon>Viridiplantae</taxon>
        <taxon>Streptophyta</taxon>
        <taxon>Embryophyta</taxon>
        <taxon>Tracheophyta</taxon>
        <taxon>Spermatophyta</taxon>
        <taxon>Magnoliopsida</taxon>
        <taxon>Ranunculales</taxon>
        <taxon>Menispermaceae</taxon>
        <taxon>Menispermoideae</taxon>
        <taxon>Cissampelideae</taxon>
        <taxon>Stephania</taxon>
    </lineage>
</organism>
<evidence type="ECO:0000259" key="1">
    <source>
        <dbReference type="Pfam" id="PF00646"/>
    </source>
</evidence>
<sequence length="385" mass="43983">MEPDLPDDILHLIAGKLSSLVCYAAFRSVCRLWRSISLKYYSHLVPPRPPWLMFPYRSTVDLNSRLCYLCSFDGSKFKRFFKVEIPEGCTYGCSSGTWLIFNDIKKDKLRVWNPLSLTQILLPYSVDSENKLAIVRPRKVIVSCTGPLIKNPDNVIFGILYNLSKLAFIRLGDKDWTFIEVDFLHHQMPKASAMVPEFADIIFHHGKLYAVNLSGMVFVCEEGVHAPRYNDHHLQHIKAKMLIDQSYKMHELGVAAQNSVHYLVEVDGDLLHVIQVLLSSSSYKSRLSIFKLDSATKKSYPVTSKSDLKGHSLFLSKWGSCNSAIVSETSRIYVSLLHAYYKLTMGFELAVFDYCKEGQDYSTLLRGIYRYHHPPPTWIVPTLGN</sequence>
<reference evidence="3 4" key="1">
    <citation type="submission" date="2024-01" db="EMBL/GenBank/DDBJ databases">
        <title>Genome assemblies of Stephania.</title>
        <authorList>
            <person name="Yang L."/>
        </authorList>
    </citation>
    <scope>NUCLEOTIDE SEQUENCE [LARGE SCALE GENOMIC DNA]</scope>
    <source>
        <strain evidence="3">QJT</strain>
        <tissue evidence="3">Leaf</tissue>
    </source>
</reference>
<dbReference type="InterPro" id="IPR036047">
    <property type="entry name" value="F-box-like_dom_sf"/>
</dbReference>
<evidence type="ECO:0008006" key="5">
    <source>
        <dbReference type="Google" id="ProtNLM"/>
    </source>
</evidence>
<dbReference type="AlphaFoldDB" id="A0AAP0F258"/>
<feature type="domain" description="KIB1-4 beta-propeller" evidence="2">
    <location>
        <begin position="78"/>
        <end position="320"/>
    </location>
</feature>
<dbReference type="EMBL" id="JBBNAE010000008">
    <property type="protein sequence ID" value="KAK9103286.1"/>
    <property type="molecule type" value="Genomic_DNA"/>
</dbReference>
<dbReference type="InterPro" id="IPR050942">
    <property type="entry name" value="F-box_BR-signaling"/>
</dbReference>
<protein>
    <recommendedName>
        <fullName evidence="5">F-box domain-containing protein</fullName>
    </recommendedName>
</protein>
<gene>
    <name evidence="3" type="ORF">Sjap_020540</name>
</gene>
<accession>A0AAP0F258</accession>
<feature type="domain" description="F-box" evidence="1">
    <location>
        <begin position="4"/>
        <end position="39"/>
    </location>
</feature>
<comment type="caution">
    <text evidence="3">The sequence shown here is derived from an EMBL/GenBank/DDBJ whole genome shotgun (WGS) entry which is preliminary data.</text>
</comment>
<dbReference type="PANTHER" id="PTHR44259">
    <property type="entry name" value="OS07G0183000 PROTEIN-RELATED"/>
    <property type="match status" value="1"/>
</dbReference>
<dbReference type="SUPFAM" id="SSF81383">
    <property type="entry name" value="F-box domain"/>
    <property type="match status" value="1"/>
</dbReference>
<name>A0AAP0F258_9MAGN</name>
<keyword evidence="4" id="KW-1185">Reference proteome</keyword>
<proteinExistence type="predicted"/>
<dbReference type="InterPro" id="IPR001810">
    <property type="entry name" value="F-box_dom"/>
</dbReference>
<dbReference type="Pfam" id="PF00646">
    <property type="entry name" value="F-box"/>
    <property type="match status" value="1"/>
</dbReference>
<evidence type="ECO:0000313" key="3">
    <source>
        <dbReference type="EMBL" id="KAK9103286.1"/>
    </source>
</evidence>
<evidence type="ECO:0000259" key="2">
    <source>
        <dbReference type="Pfam" id="PF03478"/>
    </source>
</evidence>
<dbReference type="Pfam" id="PF03478">
    <property type="entry name" value="Beta-prop_KIB1-4"/>
    <property type="match status" value="1"/>
</dbReference>